<evidence type="ECO:0000313" key="1">
    <source>
        <dbReference type="EMBL" id="KAI5339824.1"/>
    </source>
</evidence>
<gene>
    <name evidence="1" type="ORF">L3X38_019096</name>
</gene>
<name>A0AAD4WAJ2_PRUDU</name>
<accession>A0AAD4WAJ2</accession>
<dbReference type="AlphaFoldDB" id="A0AAD4WAJ2"/>
<organism evidence="1 2">
    <name type="scientific">Prunus dulcis</name>
    <name type="common">Almond</name>
    <name type="synonym">Amygdalus dulcis</name>
    <dbReference type="NCBI Taxonomy" id="3755"/>
    <lineage>
        <taxon>Eukaryota</taxon>
        <taxon>Viridiplantae</taxon>
        <taxon>Streptophyta</taxon>
        <taxon>Embryophyta</taxon>
        <taxon>Tracheophyta</taxon>
        <taxon>Spermatophyta</taxon>
        <taxon>Magnoliopsida</taxon>
        <taxon>eudicotyledons</taxon>
        <taxon>Gunneridae</taxon>
        <taxon>Pentapetalae</taxon>
        <taxon>rosids</taxon>
        <taxon>fabids</taxon>
        <taxon>Rosales</taxon>
        <taxon>Rosaceae</taxon>
        <taxon>Amygdaloideae</taxon>
        <taxon>Amygdaleae</taxon>
        <taxon>Prunus</taxon>
    </lineage>
</organism>
<protein>
    <submittedName>
        <fullName evidence="1">Uncharacterized protein</fullName>
    </submittedName>
</protein>
<comment type="caution">
    <text evidence="1">The sequence shown here is derived from an EMBL/GenBank/DDBJ whole genome shotgun (WGS) entry which is preliminary data.</text>
</comment>
<sequence length="133" mass="14953">MFYRNGKSFDRDGFGKFRRSPCCFSGEPKKPGQTISKGHKNYDLMLNLQLGIRYSIGKHASIVRVSIPKRNFGPGFHRKDRTKRHPLSRLSFGGRTIVLWCSANLPVIRRTADTNLAVTDAILSRLTASTKAS</sequence>
<proteinExistence type="predicted"/>
<reference evidence="1 2" key="1">
    <citation type="journal article" date="2022" name="G3 (Bethesda)">
        <title>Whole-genome sequence and methylome profiling of the almond [Prunus dulcis (Mill.) D.A. Webb] cultivar 'Nonpareil'.</title>
        <authorList>
            <person name="D'Amico-Willman K.M."/>
            <person name="Ouma W.Z."/>
            <person name="Meulia T."/>
            <person name="Sideli G.M."/>
            <person name="Gradziel T.M."/>
            <person name="Fresnedo-Ramirez J."/>
        </authorList>
    </citation>
    <scope>NUCLEOTIDE SEQUENCE [LARGE SCALE GENOMIC DNA]</scope>
    <source>
        <strain evidence="1">Clone GOH B32 T37-40</strain>
    </source>
</reference>
<dbReference type="Proteomes" id="UP001054821">
    <property type="component" value="Chromosome 3"/>
</dbReference>
<evidence type="ECO:0000313" key="2">
    <source>
        <dbReference type="Proteomes" id="UP001054821"/>
    </source>
</evidence>
<dbReference type="InterPro" id="IPR027484">
    <property type="entry name" value="PInositol-4-P-5-kinase_N"/>
</dbReference>
<dbReference type="Gene3D" id="3.30.800.10">
    <property type="entry name" value="Phosphatidylinositol Phosphate Kinase II Beta"/>
    <property type="match status" value="1"/>
</dbReference>
<keyword evidence="2" id="KW-1185">Reference proteome</keyword>
<dbReference type="EMBL" id="JAJFAZ020000003">
    <property type="protein sequence ID" value="KAI5339824.1"/>
    <property type="molecule type" value="Genomic_DNA"/>
</dbReference>